<dbReference type="OrthoDB" id="9964457at2"/>
<dbReference type="Proteomes" id="UP000185655">
    <property type="component" value="Unassembled WGS sequence"/>
</dbReference>
<dbReference type="EMBL" id="FPKS01000017">
    <property type="protein sequence ID" value="SFZ76647.1"/>
    <property type="molecule type" value="Genomic_DNA"/>
</dbReference>
<dbReference type="Proteomes" id="UP000218979">
    <property type="component" value="Unassembled WGS sequence"/>
</dbReference>
<keyword evidence="5" id="KW-0472">Membrane</keyword>
<keyword evidence="5" id="KW-1133">Transmembrane helix</keyword>
<name>A0A1K2HIR3_9LACT</name>
<keyword evidence="3" id="KW-0749">Sporulation</keyword>
<organism evidence="7 8">
    <name type="scientific">Pseudolactococcus chungangensis CAU 28 = DSM 22330</name>
    <dbReference type="NCBI Taxonomy" id="1122154"/>
    <lineage>
        <taxon>Bacteria</taxon>
        <taxon>Bacillati</taxon>
        <taxon>Bacillota</taxon>
        <taxon>Bacilli</taxon>
        <taxon>Lactobacillales</taxon>
        <taxon>Streptococcaceae</taxon>
        <taxon>Pseudolactococcus</taxon>
    </lineage>
</organism>
<reference evidence="6 9" key="1">
    <citation type="submission" date="2014-12" db="EMBL/GenBank/DDBJ databases">
        <title>Draft genome sequences of 10 type strains of Lactococcus.</title>
        <authorList>
            <person name="Sun Z."/>
            <person name="Zhong Z."/>
            <person name="Liu W."/>
            <person name="Zhang W."/>
            <person name="Zhang H."/>
        </authorList>
    </citation>
    <scope>NUCLEOTIDE SEQUENCE [LARGE SCALE GENOMIC DNA]</scope>
    <source>
        <strain evidence="6 9">DSM 22330</strain>
    </source>
</reference>
<accession>A0A1K2HIR3</accession>
<evidence type="ECO:0000256" key="1">
    <source>
        <dbReference type="ARBA" id="ARBA00007819"/>
    </source>
</evidence>
<proteinExistence type="inferred from homology"/>
<evidence type="ECO:0000313" key="9">
    <source>
        <dbReference type="Proteomes" id="UP000218979"/>
    </source>
</evidence>
<dbReference type="EMBL" id="JXJT01000036">
    <property type="protein sequence ID" value="PCR99745.1"/>
    <property type="molecule type" value="Genomic_DNA"/>
</dbReference>
<evidence type="ECO:0008006" key="10">
    <source>
        <dbReference type="Google" id="ProtNLM"/>
    </source>
</evidence>
<dbReference type="GO" id="GO:0090729">
    <property type="term" value="F:toxin activity"/>
    <property type="evidence" value="ECO:0007669"/>
    <property type="project" value="UniProtKB-KW"/>
</dbReference>
<feature type="transmembrane region" description="Helical" evidence="5">
    <location>
        <begin position="21"/>
        <end position="40"/>
    </location>
</feature>
<keyword evidence="9" id="KW-1185">Reference proteome</keyword>
<sequence length="227" mass="25360">MSEKFLNQQNNLDKAMLTVTNSHATGLSIVALVLGVIAIIGSWIPFINLISIVIGILAIIFGVICLVNANRDHISKDFPLIGIVLGSLTILISLSITLGSLYLIGTVAPETKTASSYKAKVDDFPNHQFDDMTNEEFLTAFQILADDYENLVKDFQKNPDDTTTNTKIADLSERWDDFITYFYDNEDIFSDEDYQRVLEVEKRLMIASRIFMRESPASNLPTDPIGV</sequence>
<evidence type="ECO:0000256" key="3">
    <source>
        <dbReference type="ARBA" id="ARBA00022969"/>
    </source>
</evidence>
<evidence type="ECO:0000256" key="4">
    <source>
        <dbReference type="ARBA" id="ARBA00023026"/>
    </source>
</evidence>
<evidence type="ECO:0000313" key="7">
    <source>
        <dbReference type="EMBL" id="SFZ76647.1"/>
    </source>
</evidence>
<evidence type="ECO:0000256" key="5">
    <source>
        <dbReference type="SAM" id="Phobius"/>
    </source>
</evidence>
<evidence type="ECO:0000313" key="8">
    <source>
        <dbReference type="Proteomes" id="UP000185655"/>
    </source>
</evidence>
<dbReference type="AlphaFoldDB" id="A0A1K2HIR3"/>
<reference evidence="7 8" key="2">
    <citation type="submission" date="2016-11" db="EMBL/GenBank/DDBJ databases">
        <authorList>
            <person name="Jaros S."/>
            <person name="Januszkiewicz K."/>
            <person name="Wedrychowicz H."/>
        </authorList>
    </citation>
    <scope>NUCLEOTIDE SEQUENCE [LARGE SCALE GENOMIC DNA]</scope>
    <source>
        <strain evidence="7 8">DSM 22330</strain>
    </source>
</reference>
<feature type="transmembrane region" description="Helical" evidence="5">
    <location>
        <begin position="46"/>
        <end position="68"/>
    </location>
</feature>
<feature type="transmembrane region" description="Helical" evidence="5">
    <location>
        <begin position="80"/>
        <end position="104"/>
    </location>
</feature>
<comment type="similarity">
    <text evidence="1">Belongs to the delta endotoxin family.</text>
</comment>
<dbReference type="Gene3D" id="1.20.190.10">
    <property type="entry name" value="Pesticidal crystal protein, N-terminal domain"/>
    <property type="match status" value="1"/>
</dbReference>
<keyword evidence="5" id="KW-0812">Transmembrane</keyword>
<evidence type="ECO:0000313" key="6">
    <source>
        <dbReference type="EMBL" id="PCR99745.1"/>
    </source>
</evidence>
<dbReference type="GO" id="GO:0030435">
    <property type="term" value="P:sporulation resulting in formation of a cellular spore"/>
    <property type="evidence" value="ECO:0007669"/>
    <property type="project" value="UniProtKB-KW"/>
</dbReference>
<dbReference type="RefSeq" id="WP_031366944.1">
    <property type="nucleotide sequence ID" value="NZ_FPKS01000017.1"/>
</dbReference>
<evidence type="ECO:0000256" key="2">
    <source>
        <dbReference type="ARBA" id="ARBA00022656"/>
    </source>
</evidence>
<protein>
    <recommendedName>
        <fullName evidence="10">DUF4190 domain-containing protein</fullName>
    </recommendedName>
</protein>
<keyword evidence="2" id="KW-0800">Toxin</keyword>
<gene>
    <name evidence="6" type="ORF">RR45_GL001452</name>
    <name evidence="7" type="ORF">SAMN02746068_02020</name>
</gene>
<keyword evidence="4" id="KW-0843">Virulence</keyword>
<dbReference type="InterPro" id="IPR036716">
    <property type="entry name" value="Pest_crys_N_sf"/>
</dbReference>
<dbReference type="STRING" id="1122154.SAMN02746068_02020"/>